<dbReference type="EC" id="4.2.99.20" evidence="3"/>
<reference evidence="6" key="1">
    <citation type="submission" date="2018-09" db="EMBL/GenBank/DDBJ databases">
        <authorList>
            <person name="Zhu H."/>
        </authorList>
    </citation>
    <scope>NUCLEOTIDE SEQUENCE [LARGE SCALE GENOMIC DNA]</scope>
    <source>
        <strain evidence="6">K2R23-3</strain>
    </source>
</reference>
<evidence type="ECO:0000313" key="6">
    <source>
        <dbReference type="Proteomes" id="UP000265725"/>
    </source>
</evidence>
<dbReference type="Proteomes" id="UP000265725">
    <property type="component" value="Chromosome"/>
</dbReference>
<comment type="subunit">
    <text evidence="3">Monomer.</text>
</comment>
<dbReference type="PANTHER" id="PTHR42916:SF1">
    <property type="entry name" value="PROTEIN PHYLLO, CHLOROPLASTIC"/>
    <property type="match status" value="1"/>
</dbReference>
<comment type="catalytic activity">
    <reaction evidence="3">
        <text>5-enolpyruvoyl-6-hydroxy-2-succinyl-cyclohex-3-ene-1-carboxylate = (1R,6R)-6-hydroxy-2-succinyl-cyclohexa-2,4-diene-1-carboxylate + pyruvate</text>
        <dbReference type="Rhea" id="RHEA:25597"/>
        <dbReference type="ChEBI" id="CHEBI:15361"/>
        <dbReference type="ChEBI" id="CHEBI:58689"/>
        <dbReference type="ChEBI" id="CHEBI:58818"/>
        <dbReference type="EC" id="4.2.99.20"/>
    </reaction>
</comment>
<sequence>MRRFSMYKHIQLEDGKLAYQEFQETGDIPILFLHGFTGTSSNWNEVLPLLPTNCHAVMVDIRGHGFTTDSSSCYTMDTILQDIELLRKKLKWNQFHLIGYSMGARISLAYALTFPERVRSIVLESGSPGLEKLEERLTRQQADSTLADKIETEGILSFVNFWEDIPLFHSQKRLSDEKKKAIREERLSQTARGLANSLRNIGTGSQFSFWDRLDEMQMRCLLVVGELDEKFVQIAQMMQNRNEKFQLVSVEDVGHAIHVENAEKFATIIMEFILQSEEELTNDA</sequence>
<evidence type="ECO:0000256" key="2">
    <source>
        <dbReference type="ARBA" id="ARBA00023239"/>
    </source>
</evidence>
<keyword evidence="1 3" id="KW-0474">Menaquinone biosynthesis</keyword>
<dbReference type="PANTHER" id="PTHR42916">
    <property type="entry name" value="2-SUCCINYL-5-ENOLPYRUVYL-6-HYDROXY-3-CYCLOHEXENE-1-CARBOXYLATE SYNTHASE"/>
    <property type="match status" value="1"/>
</dbReference>
<dbReference type="OrthoDB" id="9808398at2"/>
<dbReference type="InterPro" id="IPR029058">
    <property type="entry name" value="AB_hydrolase_fold"/>
</dbReference>
<dbReference type="HAMAP" id="MF_01660">
    <property type="entry name" value="MenH"/>
    <property type="match status" value="1"/>
</dbReference>
<evidence type="ECO:0000313" key="5">
    <source>
        <dbReference type="EMBL" id="AYC29923.1"/>
    </source>
</evidence>
<dbReference type="PRINTS" id="PR00111">
    <property type="entry name" value="ABHYDROLASE"/>
</dbReference>
<dbReference type="Pfam" id="PF00561">
    <property type="entry name" value="Abhydrolase_1"/>
    <property type="match status" value="1"/>
</dbReference>
<dbReference type="EMBL" id="CP032418">
    <property type="protein sequence ID" value="AYC29923.1"/>
    <property type="molecule type" value="Genomic_DNA"/>
</dbReference>
<evidence type="ECO:0000256" key="3">
    <source>
        <dbReference type="HAMAP-Rule" id="MF_01660"/>
    </source>
</evidence>
<comment type="function">
    <text evidence="3">Catalyzes a proton abstraction reaction that results in 2,5-elimination of pyruvate from 2-succinyl-5-enolpyruvyl-6-hydroxy-3-cyclohexene-1-carboxylate (SEPHCHC) and the formation of 2-succinyl-6-hydroxy-2,4-cyclohexadiene-1-carboxylate (SHCHC).</text>
</comment>
<dbReference type="InterPro" id="IPR000073">
    <property type="entry name" value="AB_hydrolase_1"/>
</dbReference>
<dbReference type="UniPathway" id="UPA00079"/>
<evidence type="ECO:0000256" key="1">
    <source>
        <dbReference type="ARBA" id="ARBA00022428"/>
    </source>
</evidence>
<gene>
    <name evidence="3 5" type="primary">menH</name>
    <name evidence="5" type="ORF">D3873_08450</name>
</gene>
<proteinExistence type="inferred from homology"/>
<dbReference type="AlphaFoldDB" id="A0A385YWK9"/>
<feature type="domain" description="AB hydrolase-1" evidence="4">
    <location>
        <begin position="29"/>
        <end position="261"/>
    </location>
</feature>
<dbReference type="GO" id="GO:0009234">
    <property type="term" value="P:menaquinone biosynthetic process"/>
    <property type="evidence" value="ECO:0007669"/>
    <property type="project" value="UniProtKB-UniRule"/>
</dbReference>
<dbReference type="NCBIfam" id="TIGR03695">
    <property type="entry name" value="menH_SHCHC"/>
    <property type="match status" value="1"/>
</dbReference>
<accession>A0A385YWK9</accession>
<dbReference type="Gene3D" id="3.40.50.1820">
    <property type="entry name" value="alpha/beta hydrolase"/>
    <property type="match status" value="1"/>
</dbReference>
<dbReference type="InterPro" id="IPR000639">
    <property type="entry name" value="Epox_hydrolase-like"/>
</dbReference>
<keyword evidence="6" id="KW-1185">Reference proteome</keyword>
<comment type="pathway">
    <text evidence="3">Quinol/quinone metabolism; menaquinone biosynthesis.</text>
</comment>
<evidence type="ECO:0000259" key="4">
    <source>
        <dbReference type="Pfam" id="PF00561"/>
    </source>
</evidence>
<comment type="similarity">
    <text evidence="3">Belongs to the AB hydrolase superfamily. MenH family.</text>
</comment>
<dbReference type="UniPathway" id="UPA01057">
    <property type="reaction ID" value="UER00900"/>
</dbReference>
<dbReference type="InterPro" id="IPR022485">
    <property type="entry name" value="SHCHC_synthase_MenH"/>
</dbReference>
<dbReference type="PRINTS" id="PR00412">
    <property type="entry name" value="EPOXHYDRLASE"/>
</dbReference>
<protein>
    <recommendedName>
        <fullName evidence="3">Putative 2-succinyl-6-hydroxy-2,4-cyclohexadiene-1-carboxylate synthase</fullName>
        <shortName evidence="3">SHCHC synthase</shortName>
        <ecNumber evidence="3">4.2.99.20</ecNumber>
    </recommendedName>
</protein>
<name>A0A385YWK9_9BACL</name>
<organism evidence="5 6">
    <name type="scientific">Paenisporosarcina cavernae</name>
    <dbReference type="NCBI Taxonomy" id="2320858"/>
    <lineage>
        <taxon>Bacteria</taxon>
        <taxon>Bacillati</taxon>
        <taxon>Bacillota</taxon>
        <taxon>Bacilli</taxon>
        <taxon>Bacillales</taxon>
        <taxon>Caryophanaceae</taxon>
        <taxon>Paenisporosarcina</taxon>
    </lineage>
</organism>
<dbReference type="GO" id="GO:0070205">
    <property type="term" value="F:2-succinyl-6-hydroxy-2,4-cyclohexadiene-1-carboxylate synthase activity"/>
    <property type="evidence" value="ECO:0007669"/>
    <property type="project" value="UniProtKB-UniRule"/>
</dbReference>
<comment type="pathway">
    <text evidence="3">Quinol/quinone metabolism; 1,4-dihydroxy-2-naphthoate biosynthesis; 1,4-dihydroxy-2-naphthoate from chorismate: step 3/7.</text>
</comment>
<dbReference type="KEGG" id="paek:D3873_08450"/>
<keyword evidence="2 3" id="KW-0456">Lyase</keyword>
<dbReference type="SUPFAM" id="SSF53474">
    <property type="entry name" value="alpha/beta-Hydrolases"/>
    <property type="match status" value="1"/>
</dbReference>